<feature type="compositionally biased region" description="Low complexity" evidence="2">
    <location>
        <begin position="165"/>
        <end position="181"/>
    </location>
</feature>
<dbReference type="SUPFAM" id="SSF56281">
    <property type="entry name" value="Metallo-hydrolase/oxidoreductase"/>
    <property type="match status" value="1"/>
</dbReference>
<organism evidence="4 5">
    <name type="scientific">Cupriavidus necator (strain ATCC 17699 / DSM 428 / KCTC 22496 / NCIMB 10442 / H16 / Stanier 337)</name>
    <name type="common">Ralstonia eutropha</name>
    <dbReference type="NCBI Taxonomy" id="381666"/>
    <lineage>
        <taxon>Bacteria</taxon>
        <taxon>Pseudomonadati</taxon>
        <taxon>Pseudomonadota</taxon>
        <taxon>Betaproteobacteria</taxon>
        <taxon>Burkholderiales</taxon>
        <taxon>Burkholderiaceae</taxon>
        <taxon>Cupriavidus</taxon>
    </lineage>
</organism>
<dbReference type="AlphaFoldDB" id="Q7WXB1"/>
<dbReference type="InterPro" id="IPR050698">
    <property type="entry name" value="MBL"/>
</dbReference>
<sequence length="198" mass="21465">MLVESPYGDRLHPGGDPIGILGEIISRTIGRGDSLIIPAFAVGRTQSLLYCLHRLRELKRIPEVPVYLNSPMAIDATTIFSLHPEELHIDRAACADACGLATPVQSMEQSVWLNRDRSPKIILAGSGMATGGRMHHLAAYGQDPAQHDPAVGLPGGRNGEPHWPRASATSGSTGRTSSCARRSSRSRISRRMPMRPSW</sequence>
<proteinExistence type="predicted"/>
<dbReference type="InterPro" id="IPR022712">
    <property type="entry name" value="Beta_Casp"/>
</dbReference>
<feature type="domain" description="Beta-Casp" evidence="3">
    <location>
        <begin position="45"/>
        <end position="158"/>
    </location>
</feature>
<dbReference type="KEGG" id="reh:PHG225"/>
<dbReference type="GO" id="GO:0016787">
    <property type="term" value="F:hydrolase activity"/>
    <property type="evidence" value="ECO:0007669"/>
    <property type="project" value="UniProtKB-KW"/>
</dbReference>
<dbReference type="Proteomes" id="UP000008210">
    <property type="component" value="Plasmid megaplasmid pHG1"/>
</dbReference>
<dbReference type="PANTHER" id="PTHR11203:SF37">
    <property type="entry name" value="INTEGRATOR COMPLEX SUBUNIT 11"/>
    <property type="match status" value="1"/>
</dbReference>
<protein>
    <recommendedName>
        <fullName evidence="3">Beta-Casp domain-containing protein</fullName>
    </recommendedName>
</protein>
<evidence type="ECO:0000259" key="3">
    <source>
        <dbReference type="SMART" id="SM01027"/>
    </source>
</evidence>
<dbReference type="eggNOG" id="COG1236">
    <property type="taxonomic scope" value="Bacteria"/>
</dbReference>
<dbReference type="PANTHER" id="PTHR11203">
    <property type="entry name" value="CLEAVAGE AND POLYADENYLATION SPECIFICITY FACTOR FAMILY MEMBER"/>
    <property type="match status" value="1"/>
</dbReference>
<evidence type="ECO:0000256" key="2">
    <source>
        <dbReference type="SAM" id="MobiDB-lite"/>
    </source>
</evidence>
<geneLocation type="plasmid" evidence="4 5">
    <name>megaplasmid pHG1</name>
</geneLocation>
<accession>Q7WXB1</accession>
<evidence type="ECO:0000256" key="1">
    <source>
        <dbReference type="ARBA" id="ARBA00022801"/>
    </source>
</evidence>
<keyword evidence="1" id="KW-0378">Hydrolase</keyword>
<feature type="region of interest" description="Disordered" evidence="2">
    <location>
        <begin position="143"/>
        <end position="198"/>
    </location>
</feature>
<feature type="compositionally biased region" description="Basic residues" evidence="2">
    <location>
        <begin position="182"/>
        <end position="198"/>
    </location>
</feature>
<dbReference type="InterPro" id="IPR036866">
    <property type="entry name" value="RibonucZ/Hydroxyglut_hydro"/>
</dbReference>
<keyword evidence="4" id="KW-0614">Plasmid</keyword>
<evidence type="ECO:0000313" key="5">
    <source>
        <dbReference type="Proteomes" id="UP000008210"/>
    </source>
</evidence>
<dbReference type="EMBL" id="AY305378">
    <property type="protein sequence ID" value="AAP85977.1"/>
    <property type="molecule type" value="Genomic_DNA"/>
</dbReference>
<reference evidence="4 5" key="1">
    <citation type="journal article" date="2003" name="J. Mol. Biol.">
        <title>Complete nucleotide sequence of pHG1: a Ralstonia eutropha H16 megaplasmid encoding key enzymes of H(2)-based lithoautotrophy and anaerobiosis.</title>
        <authorList>
            <person name="Schwartz E."/>
            <person name="Henne A."/>
            <person name="Cramm R."/>
            <person name="Eitinger T."/>
            <person name="Friedrich B."/>
            <person name="Gottschalk G."/>
        </authorList>
    </citation>
    <scope>NUCLEOTIDE SEQUENCE [LARGE SCALE GENOMIC DNA]</scope>
    <source>
        <strain evidence="5">ATCC 17699 / DSM 428 / KCTC 22496 / NCIMB 10442 / H16 / Stanier 337</strain>
        <plasmid evidence="4 5">megaplasmid pHG1</plasmid>
    </source>
</reference>
<dbReference type="Pfam" id="PF10996">
    <property type="entry name" value="Beta-Casp"/>
    <property type="match status" value="1"/>
</dbReference>
<keyword evidence="5" id="KW-1185">Reference proteome</keyword>
<dbReference type="GO" id="GO:0004521">
    <property type="term" value="F:RNA endonuclease activity"/>
    <property type="evidence" value="ECO:0007669"/>
    <property type="project" value="TreeGrafter"/>
</dbReference>
<gene>
    <name evidence="4" type="ordered locus">PHG225</name>
</gene>
<dbReference type="SMART" id="SM01027">
    <property type="entry name" value="Beta-Casp"/>
    <property type="match status" value="1"/>
</dbReference>
<dbReference type="HOGENOM" id="CLU_1376180_0_0_4"/>
<evidence type="ECO:0000313" key="4">
    <source>
        <dbReference type="EMBL" id="AAP85977.1"/>
    </source>
</evidence>
<dbReference type="Gene3D" id="3.40.50.10890">
    <property type="match status" value="1"/>
</dbReference>
<name>Q7WXB1_CUPNH</name>